<dbReference type="Gene3D" id="3.30.700.10">
    <property type="entry name" value="Glycoprotein, Type 4 Pilin"/>
    <property type="match status" value="1"/>
</dbReference>
<keyword evidence="5" id="KW-1133">Transmembrane helix</keyword>
<keyword evidence="5" id="KW-0472">Membrane</keyword>
<dbReference type="Pfam" id="PF07963">
    <property type="entry name" value="N_methyl"/>
    <property type="match status" value="1"/>
</dbReference>
<evidence type="ECO:0000313" key="7">
    <source>
        <dbReference type="Proteomes" id="UP000199223"/>
    </source>
</evidence>
<dbReference type="GO" id="GO:0042597">
    <property type="term" value="C:periplasmic space"/>
    <property type="evidence" value="ECO:0007669"/>
    <property type="project" value="UniProtKB-SubCell"/>
</dbReference>
<evidence type="ECO:0000256" key="3">
    <source>
        <dbReference type="ARBA" id="ARBA00022764"/>
    </source>
</evidence>
<keyword evidence="5" id="KW-0812">Transmembrane</keyword>
<dbReference type="AlphaFoldDB" id="A0A1H6Z035"/>
<dbReference type="RefSeq" id="WP_092264532.1">
    <property type="nucleotide sequence ID" value="NZ_FNZA01000008.1"/>
</dbReference>
<accession>A0A1H6Z035</accession>
<dbReference type="NCBIfam" id="TIGR02532">
    <property type="entry name" value="IV_pilin_GFxxxE"/>
    <property type="match status" value="1"/>
</dbReference>
<comment type="subcellular location">
    <subcellularLocation>
        <location evidence="1">Cell outer membrane</location>
        <topology evidence="1">Single-pass membrane protein</topology>
    </subcellularLocation>
    <subcellularLocation>
        <location evidence="2">Periplasm</location>
    </subcellularLocation>
</comment>
<evidence type="ECO:0000313" key="6">
    <source>
        <dbReference type="EMBL" id="SEJ44737.1"/>
    </source>
</evidence>
<sequence>MRREQGFTLMEMLIVLVILGILLGIAVPNYLRWRASMTVMQGAQQFAQAISATRTGAKRANACWRIRLKGDTSKATEYEVQKFSGSSCTGTAASSQSYLLPRGILIELKSAASTNNVDFLPPYGTVDVGSPNYVVFWKTSSDVKREVRITNVLGKVIVK</sequence>
<dbReference type="PANTHER" id="PTHR30093">
    <property type="entry name" value="GENERAL SECRETION PATHWAY PROTEIN G"/>
    <property type="match status" value="1"/>
</dbReference>
<organism evidence="6 7">
    <name type="scientific">Deinococcus reticulitermitis</name>
    <dbReference type="NCBI Taxonomy" id="856736"/>
    <lineage>
        <taxon>Bacteria</taxon>
        <taxon>Thermotogati</taxon>
        <taxon>Deinococcota</taxon>
        <taxon>Deinococci</taxon>
        <taxon>Deinococcales</taxon>
        <taxon>Deinococcaceae</taxon>
        <taxon>Deinococcus</taxon>
    </lineage>
</organism>
<dbReference type="InterPro" id="IPR045584">
    <property type="entry name" value="Pilin-like"/>
</dbReference>
<gene>
    <name evidence="6" type="ORF">SAMN04488058_10872</name>
</gene>
<keyword evidence="3" id="KW-0574">Periplasm</keyword>
<dbReference type="InterPro" id="IPR012902">
    <property type="entry name" value="N_methyl_site"/>
</dbReference>
<proteinExistence type="predicted"/>
<dbReference type="STRING" id="856736.SAMN04488058_10872"/>
<feature type="transmembrane region" description="Helical" evidence="5">
    <location>
        <begin position="12"/>
        <end position="31"/>
    </location>
</feature>
<dbReference type="Proteomes" id="UP000199223">
    <property type="component" value="Unassembled WGS sequence"/>
</dbReference>
<dbReference type="SUPFAM" id="SSF54523">
    <property type="entry name" value="Pili subunits"/>
    <property type="match status" value="1"/>
</dbReference>
<dbReference type="GO" id="GO:0009279">
    <property type="term" value="C:cell outer membrane"/>
    <property type="evidence" value="ECO:0007669"/>
    <property type="project" value="UniProtKB-SubCell"/>
</dbReference>
<keyword evidence="4" id="KW-0998">Cell outer membrane</keyword>
<protein>
    <submittedName>
        <fullName evidence="6">Prepilin-type N-terminal cleavage/methylation domain-containing protein</fullName>
    </submittedName>
</protein>
<evidence type="ECO:0000256" key="5">
    <source>
        <dbReference type="SAM" id="Phobius"/>
    </source>
</evidence>
<evidence type="ECO:0000256" key="4">
    <source>
        <dbReference type="ARBA" id="ARBA00023237"/>
    </source>
</evidence>
<dbReference type="EMBL" id="FNZA01000008">
    <property type="protein sequence ID" value="SEJ44737.1"/>
    <property type="molecule type" value="Genomic_DNA"/>
</dbReference>
<reference evidence="7" key="1">
    <citation type="submission" date="2016-10" db="EMBL/GenBank/DDBJ databases">
        <authorList>
            <person name="Varghese N."/>
            <person name="Submissions S."/>
        </authorList>
    </citation>
    <scope>NUCLEOTIDE SEQUENCE [LARGE SCALE GENOMIC DNA]</scope>
    <source>
        <strain evidence="7">CGMCC 1.10218</strain>
    </source>
</reference>
<evidence type="ECO:0000256" key="1">
    <source>
        <dbReference type="ARBA" id="ARBA00004203"/>
    </source>
</evidence>
<dbReference type="OrthoDB" id="71504at2"/>
<keyword evidence="7" id="KW-1185">Reference proteome</keyword>
<evidence type="ECO:0000256" key="2">
    <source>
        <dbReference type="ARBA" id="ARBA00004418"/>
    </source>
</evidence>
<name>A0A1H6Z035_9DEIO</name>